<proteinExistence type="predicted"/>
<organism evidence="1 2">
    <name type="scientific">Yasminevirus sp. GU-2018</name>
    <dbReference type="NCBI Taxonomy" id="2420051"/>
    <lineage>
        <taxon>Viruses</taxon>
        <taxon>Varidnaviria</taxon>
        <taxon>Bamfordvirae</taxon>
        <taxon>Nucleocytoviricota</taxon>
        <taxon>Megaviricetes</taxon>
        <taxon>Imitervirales</taxon>
        <taxon>Mimiviridae</taxon>
        <taxon>Klosneuvirinae</taxon>
        <taxon>Yasminevirus</taxon>
        <taxon>Yasminevirus saudimassiliense</taxon>
    </lineage>
</organism>
<dbReference type="Proteomes" id="UP000594342">
    <property type="component" value="Unassembled WGS sequence"/>
</dbReference>
<accession>A0A5K0U9E4</accession>
<name>A0A5K0U9E4_9VIRU</name>
<evidence type="ECO:0000313" key="1">
    <source>
        <dbReference type="EMBL" id="VBB18699.1"/>
    </source>
</evidence>
<protein>
    <submittedName>
        <fullName evidence="1">Uncharacterized protein</fullName>
    </submittedName>
</protein>
<keyword evidence="2" id="KW-1185">Reference proteome</keyword>
<gene>
    <name evidence="1" type="ORF">YASMINEVIRUS_1231</name>
</gene>
<evidence type="ECO:0000313" key="2">
    <source>
        <dbReference type="Proteomes" id="UP000594342"/>
    </source>
</evidence>
<comment type="caution">
    <text evidence="1">The sequence shown here is derived from an EMBL/GenBank/DDBJ whole genome shotgun (WGS) entry which is preliminary data.</text>
</comment>
<sequence length="366" mass="42305">MEGVKTVLIIAVILLIILLLSRQSTPKVTKESGNKECYYESTDQTMIDPRVHPYSKNIAFRPDSNDDPDDIYRNIGKAITAGLANQNVSNNLENQIDSQSNLNVNIPDHMNNDPTKIFTHLEDQDRGLNDYDNTIDTNHFNNTVRERHQDIYSSSNTFDKDLRASDKPRRHFNKVALLRGEREKERELIAKETMSNIGREKRVFMPDINRDVREIGKDKRFSSYYNTDIDEYVIRETNNIVNSCSNKNFYAESLLDTKSNVPLLDGDQIDFPYSDQIDDVEDPTMSDADYQEEIKRSSNVKVMVKDVSKCKIEEMDECEKGLEYEDLGSVIDRYRLNTFDAYRGCYKNNTCTVASRNGMPMYDRVD</sequence>
<dbReference type="EMBL" id="UPSH01000001">
    <property type="protein sequence ID" value="VBB18699.1"/>
    <property type="molecule type" value="Genomic_DNA"/>
</dbReference>
<reference evidence="1 2" key="1">
    <citation type="submission" date="2018-10" db="EMBL/GenBank/DDBJ databases">
        <authorList>
            <consortium name="IHU Genomes"/>
        </authorList>
    </citation>
    <scope>NUCLEOTIDE SEQUENCE [LARGE SCALE GENOMIC DNA]</scope>
    <source>
        <strain evidence="1 2">A1</strain>
    </source>
</reference>